<reference evidence="1 2" key="1">
    <citation type="submission" date="2024-09" db="EMBL/GenBank/DDBJ databases">
        <authorList>
            <person name="Sun Q."/>
            <person name="Mori K."/>
        </authorList>
    </citation>
    <scope>NUCLEOTIDE SEQUENCE [LARGE SCALE GENOMIC DNA]</scope>
    <source>
        <strain evidence="1 2">CCM 3426</strain>
    </source>
</reference>
<sequence>MSSVHSRWPPVFNPINTGLLKYWDMDRFENFMYVFPGNPAAWGKNQKVPIFTKELIKAFKKSYMIKDYTVRPMEMRAWACIERAENNWDNHNPTVVADKAGRAEIWMKCLEKYLNDCEIDALGHVMRGKVKFSFKVKDAVHSVSATHGYTCHTDRKVAVRQAPGGPDGNHRYEEFIDVKNRGCVVQDPTLIGGLN</sequence>
<evidence type="ECO:0000313" key="1">
    <source>
        <dbReference type="EMBL" id="MFB9207840.1"/>
    </source>
</evidence>
<evidence type="ECO:0000313" key="2">
    <source>
        <dbReference type="Proteomes" id="UP001589647"/>
    </source>
</evidence>
<gene>
    <name evidence="1" type="ORF">ACFFV7_42135</name>
</gene>
<name>A0ABV5ITF9_9ACTN</name>
<dbReference type="EMBL" id="JBHMEI010000066">
    <property type="protein sequence ID" value="MFB9207840.1"/>
    <property type="molecule type" value="Genomic_DNA"/>
</dbReference>
<dbReference type="Proteomes" id="UP001589647">
    <property type="component" value="Unassembled WGS sequence"/>
</dbReference>
<proteinExistence type="predicted"/>
<comment type="caution">
    <text evidence="1">The sequence shown here is derived from an EMBL/GenBank/DDBJ whole genome shotgun (WGS) entry which is preliminary data.</text>
</comment>
<organism evidence="1 2">
    <name type="scientific">Nonomuraea spiralis</name>
    <dbReference type="NCBI Taxonomy" id="46182"/>
    <lineage>
        <taxon>Bacteria</taxon>
        <taxon>Bacillati</taxon>
        <taxon>Actinomycetota</taxon>
        <taxon>Actinomycetes</taxon>
        <taxon>Streptosporangiales</taxon>
        <taxon>Streptosporangiaceae</taxon>
        <taxon>Nonomuraea</taxon>
    </lineage>
</organism>
<protein>
    <submittedName>
        <fullName evidence="1">Uncharacterized protein</fullName>
    </submittedName>
</protein>
<dbReference type="RefSeq" id="WP_189652645.1">
    <property type="nucleotide sequence ID" value="NZ_BMRC01000030.1"/>
</dbReference>
<accession>A0ABV5ITF9</accession>
<keyword evidence="2" id="KW-1185">Reference proteome</keyword>